<dbReference type="Proteomes" id="UP000636960">
    <property type="component" value="Unassembled WGS sequence"/>
</dbReference>
<accession>A0A919K865</accession>
<dbReference type="PANTHER" id="PTHR43784:SF2">
    <property type="entry name" value="GDSL-LIKE LIPASE_ACYLHYDROLASE, PUTATIVE (AFU_ORTHOLOGUE AFUA_2G00820)-RELATED"/>
    <property type="match status" value="1"/>
</dbReference>
<name>A0A919K865_9ACTN</name>
<dbReference type="Pfam" id="PF13472">
    <property type="entry name" value="Lipase_GDSL_2"/>
    <property type="match status" value="1"/>
</dbReference>
<evidence type="ECO:0000313" key="2">
    <source>
        <dbReference type="EMBL" id="GIF00279.1"/>
    </source>
</evidence>
<dbReference type="EMBL" id="BOMV01000082">
    <property type="protein sequence ID" value="GIF00279.1"/>
    <property type="molecule type" value="Genomic_DNA"/>
</dbReference>
<sequence length="270" mass="29532">MIIYWEGVVTRFVAIGDSFTEGLGDAQPDGSVRGWADLVAAGLAAGRKETVQYANLAIRGRLLEPIVNEQLEAALALSPTPTLLTLNGGGNDMLRPGGDMSRLVRLTEHAVQRCAEAGVRMVLLTGADPSDRLPLGAMMRRRGEALTQAVADIATRYDITLVNVFHDPEIRRAGYWSPDRLHLNTCGHRRVAGLVLTALGHETAAHVIDPGPVESRRVLAEARYYREHVLPWVNRRLRGRSSGDNRTGKYLNWVAIEATQPSDQPTTEAV</sequence>
<feature type="domain" description="SGNH hydrolase-type esterase" evidence="1">
    <location>
        <begin position="14"/>
        <end position="190"/>
    </location>
</feature>
<proteinExistence type="predicted"/>
<dbReference type="InterPro" id="IPR013830">
    <property type="entry name" value="SGNH_hydro"/>
</dbReference>
<dbReference type="InterPro" id="IPR036514">
    <property type="entry name" value="SGNH_hydro_sf"/>
</dbReference>
<evidence type="ECO:0000259" key="1">
    <source>
        <dbReference type="Pfam" id="PF13472"/>
    </source>
</evidence>
<dbReference type="CDD" id="cd01832">
    <property type="entry name" value="SGNH_hydrolase_like_1"/>
    <property type="match status" value="1"/>
</dbReference>
<organism evidence="2 3">
    <name type="scientific">Paractinoplanes rishiriensis</name>
    <dbReference type="NCBI Taxonomy" id="1050105"/>
    <lineage>
        <taxon>Bacteria</taxon>
        <taxon>Bacillati</taxon>
        <taxon>Actinomycetota</taxon>
        <taxon>Actinomycetes</taxon>
        <taxon>Micromonosporales</taxon>
        <taxon>Micromonosporaceae</taxon>
        <taxon>Paractinoplanes</taxon>
    </lineage>
</organism>
<evidence type="ECO:0000313" key="3">
    <source>
        <dbReference type="Proteomes" id="UP000636960"/>
    </source>
</evidence>
<dbReference type="Gene3D" id="3.40.50.1110">
    <property type="entry name" value="SGNH hydrolase"/>
    <property type="match status" value="1"/>
</dbReference>
<comment type="caution">
    <text evidence="2">The sequence shown here is derived from an EMBL/GenBank/DDBJ whole genome shotgun (WGS) entry which is preliminary data.</text>
</comment>
<reference evidence="2" key="1">
    <citation type="submission" date="2021-01" db="EMBL/GenBank/DDBJ databases">
        <title>Whole genome shotgun sequence of Actinoplanes rishiriensis NBRC 108556.</title>
        <authorList>
            <person name="Komaki H."/>
            <person name="Tamura T."/>
        </authorList>
    </citation>
    <scope>NUCLEOTIDE SEQUENCE</scope>
    <source>
        <strain evidence="2">NBRC 108556</strain>
    </source>
</reference>
<dbReference type="PANTHER" id="PTHR43784">
    <property type="entry name" value="GDSL-LIKE LIPASE/ACYLHYDROLASE, PUTATIVE (AFU_ORTHOLOGUE AFUA_2G00820)-RELATED"/>
    <property type="match status" value="1"/>
</dbReference>
<dbReference type="AlphaFoldDB" id="A0A919K865"/>
<gene>
    <name evidence="2" type="ORF">Ari01nite_77430</name>
</gene>
<keyword evidence="3" id="KW-1185">Reference proteome</keyword>
<dbReference type="SUPFAM" id="SSF52266">
    <property type="entry name" value="SGNH hydrolase"/>
    <property type="match status" value="1"/>
</dbReference>
<dbReference type="InterPro" id="IPR053140">
    <property type="entry name" value="GDSL_Rv0518-like"/>
</dbReference>
<protein>
    <submittedName>
        <fullName evidence="2">Lipase</fullName>
    </submittedName>
</protein>